<dbReference type="Proteomes" id="UP000245461">
    <property type="component" value="Unassembled WGS sequence"/>
</dbReference>
<sequence>MAPAMLIKPAAGQKSPAAMAAAGRGMPRDIMWAKIRELRAFVLEDVAAPARLDPTSARHYANCLVAAGILSVHGGGKGQPARYELANDPGRRTPRVDVDGNPVQQGSARAAAWRAMRSLKVFSIRDLHVTSGISEVDAKSYLKYLVKAGYVAFRVKGAGGKPSTYRLVEAAWRGPLPPQVTRIKVVYDPNIREVTWPRAD</sequence>
<evidence type="ECO:0000313" key="2">
    <source>
        <dbReference type="Proteomes" id="UP000245461"/>
    </source>
</evidence>
<name>A0A317DTZ9_9PROT</name>
<organism evidence="1 2">
    <name type="scientific">Zavarzinia aquatilis</name>
    <dbReference type="NCBI Taxonomy" id="2211142"/>
    <lineage>
        <taxon>Bacteria</taxon>
        <taxon>Pseudomonadati</taxon>
        <taxon>Pseudomonadota</taxon>
        <taxon>Alphaproteobacteria</taxon>
        <taxon>Rhodospirillales</taxon>
        <taxon>Zavarziniaceae</taxon>
        <taxon>Zavarzinia</taxon>
    </lineage>
</organism>
<accession>A0A317DTZ9</accession>
<feature type="non-terminal residue" evidence="1">
    <location>
        <position position="200"/>
    </location>
</feature>
<dbReference type="EMBL" id="QGLE01000034">
    <property type="protein sequence ID" value="PWR17480.1"/>
    <property type="molecule type" value="Genomic_DNA"/>
</dbReference>
<dbReference type="RefSeq" id="WP_109908195.1">
    <property type="nucleotide sequence ID" value="NZ_QGLE01000034.1"/>
</dbReference>
<keyword evidence="2" id="KW-1185">Reference proteome</keyword>
<dbReference type="OrthoDB" id="8080957at2"/>
<comment type="caution">
    <text evidence="1">The sequence shown here is derived from an EMBL/GenBank/DDBJ whole genome shotgun (WGS) entry which is preliminary data.</text>
</comment>
<reference evidence="1 2" key="1">
    <citation type="submission" date="2018-05" db="EMBL/GenBank/DDBJ databases">
        <title>Zavarzinia sp. HR-AS.</title>
        <authorList>
            <person name="Lee Y."/>
            <person name="Jeon C.O."/>
        </authorList>
    </citation>
    <scope>NUCLEOTIDE SEQUENCE [LARGE SCALE GENOMIC DNA]</scope>
    <source>
        <strain evidence="1 2">HR-AS</strain>
    </source>
</reference>
<protein>
    <submittedName>
        <fullName evidence="1">Uncharacterized protein</fullName>
    </submittedName>
</protein>
<evidence type="ECO:0000313" key="1">
    <source>
        <dbReference type="EMBL" id="PWR17480.1"/>
    </source>
</evidence>
<dbReference type="AlphaFoldDB" id="A0A317DTZ9"/>
<gene>
    <name evidence="1" type="ORF">DKG74_21330</name>
</gene>
<proteinExistence type="predicted"/>